<dbReference type="Pfam" id="PF05876">
    <property type="entry name" value="GpA_ATPase"/>
    <property type="match status" value="1"/>
</dbReference>
<dbReference type="EMBL" id="FWFU01000001">
    <property type="protein sequence ID" value="SLN11125.1"/>
    <property type="molecule type" value="Genomic_DNA"/>
</dbReference>
<gene>
    <name evidence="4" type="ORF">ROH8110_00064</name>
</gene>
<keyword evidence="5" id="KW-1185">Reference proteome</keyword>
<dbReference type="GO" id="GO:0004519">
    <property type="term" value="F:endonuclease activity"/>
    <property type="evidence" value="ECO:0007669"/>
    <property type="project" value="InterPro"/>
</dbReference>
<reference evidence="4 5" key="1">
    <citation type="submission" date="2017-03" db="EMBL/GenBank/DDBJ databases">
        <authorList>
            <person name="Afonso C.L."/>
            <person name="Miller P.J."/>
            <person name="Scott M.A."/>
            <person name="Spackman E."/>
            <person name="Goraichik I."/>
            <person name="Dimitrov K.M."/>
            <person name="Suarez D.L."/>
            <person name="Swayne D.E."/>
        </authorList>
    </citation>
    <scope>NUCLEOTIDE SEQUENCE [LARGE SCALE GENOMIC DNA]</scope>
    <source>
        <strain evidence="4 5">CECT 8110</strain>
    </source>
</reference>
<dbReference type="InterPro" id="IPR046453">
    <property type="entry name" value="GpA_ATPase"/>
</dbReference>
<dbReference type="OrthoDB" id="5181253at2"/>
<evidence type="ECO:0000259" key="3">
    <source>
        <dbReference type="Pfam" id="PF20454"/>
    </source>
</evidence>
<evidence type="ECO:0000313" key="5">
    <source>
        <dbReference type="Proteomes" id="UP000193207"/>
    </source>
</evidence>
<name>A0A1X6Y584_9RHOB</name>
<feature type="domain" description="Phage terminase large subunit GpA ATPase" evidence="2">
    <location>
        <begin position="56"/>
        <end position="303"/>
    </location>
</feature>
<feature type="domain" description="Terminase large subunit GpA endonuclease" evidence="3">
    <location>
        <begin position="314"/>
        <end position="614"/>
    </location>
</feature>
<evidence type="ECO:0000259" key="2">
    <source>
        <dbReference type="Pfam" id="PF05876"/>
    </source>
</evidence>
<dbReference type="Proteomes" id="UP000193207">
    <property type="component" value="Unassembled WGS sequence"/>
</dbReference>
<proteinExistence type="predicted"/>
<organism evidence="4 5">
    <name type="scientific">Roseovarius halotolerans</name>
    <dbReference type="NCBI Taxonomy" id="505353"/>
    <lineage>
        <taxon>Bacteria</taxon>
        <taxon>Pseudomonadati</taxon>
        <taxon>Pseudomonadota</taxon>
        <taxon>Alphaproteobacteria</taxon>
        <taxon>Rhodobacterales</taxon>
        <taxon>Roseobacteraceae</taxon>
        <taxon>Roseovarius</taxon>
    </lineage>
</organism>
<evidence type="ECO:0000256" key="1">
    <source>
        <dbReference type="SAM" id="MobiDB-lite"/>
    </source>
</evidence>
<feature type="region of interest" description="Disordered" evidence="1">
    <location>
        <begin position="631"/>
        <end position="680"/>
    </location>
</feature>
<protein>
    <submittedName>
        <fullName evidence="4">Phage terminase large subunit (GpA)</fullName>
    </submittedName>
</protein>
<dbReference type="Pfam" id="PF20454">
    <property type="entry name" value="GpA_nuclease"/>
    <property type="match status" value="1"/>
</dbReference>
<dbReference type="RefSeq" id="WP_085815814.1">
    <property type="nucleotide sequence ID" value="NZ_FWFU01000001.1"/>
</dbReference>
<dbReference type="Gene3D" id="3.40.50.300">
    <property type="entry name" value="P-loop containing nucleotide triphosphate hydrolases"/>
    <property type="match status" value="1"/>
</dbReference>
<dbReference type="GO" id="GO:0016887">
    <property type="term" value="F:ATP hydrolysis activity"/>
    <property type="evidence" value="ECO:0007669"/>
    <property type="project" value="InterPro"/>
</dbReference>
<dbReference type="InterPro" id="IPR046454">
    <property type="entry name" value="GpA_endonuclease"/>
</dbReference>
<sequence length="680" mass="76778">MTIQTSSTQFREAMRNNARGRFRDVTRKLFAAPLQMTGSEYADEFGVLIDGGKVQKWRTYPLQKEILDAFADTTIPEVAVMKSARMGISECLNHEVQRRIHIEPCAIGMYRPKEADAERYMEKRFDPRSRAVPEVKELLFLSSSGKRKEKRTERAFRNGASLMVLGAESEDNFRDHTLKFIALDELDALGFAPTKGGGNKYDMARRRGYQFWDSKVVAISTPKAPAEEGGRIHALFLESDQRHYYVPCPHCGHEFTPVWGDAENPGGMKWDDADPTKVWYECPENGCVIEHHDKKGMVERGRWVPHKPEVKSRRGYYLNQIISFAPKASWQAMVAEWLEACRTGAAQIQSFKNEVLGLPFSTAAATETADEETLYQAVTDLGDAEVPAWAKALVWGVDRQKGGADWSESYLEAALWAFGPGRRPFQVGHWVLDEFPQTDRRCWDELERLATRTFIDTNGRPRKADGLGIDHNGGLTQTVNDWVRRMRKIPGRKYWFALNGESKGNGKRGKSIWPRTSSKRGEFLYTVDVDLAKDEIAEWLSSGFIEFNSNSIEGSVCLSDADELERFVKRMLSEKRYPVPGGGTKWVGPKGRGRDGNEPFDCFVYATILTYAMENLPGGLRWRRAFAPDNRLPSSPDQEDASLSERAAATAPREQSETASTQEPAKTTAPKPGLIRISRF</sequence>
<evidence type="ECO:0000313" key="4">
    <source>
        <dbReference type="EMBL" id="SLN11125.1"/>
    </source>
</evidence>
<accession>A0A1X6Y584</accession>
<dbReference type="AlphaFoldDB" id="A0A1X6Y584"/>
<dbReference type="InterPro" id="IPR027417">
    <property type="entry name" value="P-loop_NTPase"/>
</dbReference>